<sequence length="368" mass="40590">MNMPLKPVFEPLKGSYSLEDCQFLLQPIDIPLLTVEEKERLMQIGGQHYSSMISQEYPPSDQYRTLFFGLVNKYKQRLAAEVAGLAKKIFDKKGGTVTLVSLARAGTPIGVLLSRALKHYYKADVSHYSVSIIRDKGIDKAALEYLEKAGHAAESIVFVDGWTAKGIITQELKAAVADWNSDSDYKISDELCVISDIGGMADLVATVDDYTIPSGILNSTVSGLVSRTILRPEYQGFHQCVVYSHLAEHDLSNWFVDEISALFSSISPDENASAQRDEASTGRHLKMQSYVDQLMLQHGVTDINRVKPGIAEATRVMLRRVPKLLVVKNRASEDVSHLLVLADDKGIEVSQDSAMPFNAVAIVANVNE</sequence>
<evidence type="ECO:0000259" key="2">
    <source>
        <dbReference type="Pfam" id="PF15608"/>
    </source>
</evidence>
<evidence type="ECO:0000313" key="4">
    <source>
        <dbReference type="Proteomes" id="UP000185999"/>
    </source>
</evidence>
<dbReference type="PIRSF" id="PIRSF020979">
    <property type="entry name" value="UCP020979"/>
    <property type="match status" value="1"/>
</dbReference>
<feature type="domain" description="PELOTA RNA-binding" evidence="2">
    <location>
        <begin position="289"/>
        <end position="364"/>
    </location>
</feature>
<evidence type="ECO:0000259" key="1">
    <source>
        <dbReference type="Pfam" id="PF11202"/>
    </source>
</evidence>
<dbReference type="AlphaFoldDB" id="A0A1N7IXX4"/>
<reference evidence="4" key="1">
    <citation type="submission" date="2017-01" db="EMBL/GenBank/DDBJ databases">
        <authorList>
            <person name="Varghese N."/>
            <person name="Submissions S."/>
        </authorList>
    </citation>
    <scope>NUCLEOTIDE SEQUENCE [LARGE SCALE GENOMIC DNA]</scope>
    <source>
        <strain evidence="4">DSM 22306</strain>
    </source>
</reference>
<dbReference type="Pfam" id="PF15608">
    <property type="entry name" value="PELOTA_1"/>
    <property type="match status" value="1"/>
</dbReference>
<dbReference type="InterPro" id="IPR028157">
    <property type="entry name" value="PELOTA_dom"/>
</dbReference>
<gene>
    <name evidence="3" type="ORF">SAMN05421760_101299</name>
</gene>
<dbReference type="STRING" id="619304.SAMN05421760_101299"/>
<protein>
    <submittedName>
        <fullName evidence="3">PELOTA RNA binding domain-containing protein</fullName>
    </submittedName>
</protein>
<feature type="domain" description="Cysteine protease StiP N-terminal" evidence="1">
    <location>
        <begin position="14"/>
        <end position="259"/>
    </location>
</feature>
<dbReference type="Proteomes" id="UP000185999">
    <property type="component" value="Unassembled WGS sequence"/>
</dbReference>
<organism evidence="3 4">
    <name type="scientific">Neptunomonas antarctica</name>
    <dbReference type="NCBI Taxonomy" id="619304"/>
    <lineage>
        <taxon>Bacteria</taxon>
        <taxon>Pseudomonadati</taxon>
        <taxon>Pseudomonadota</taxon>
        <taxon>Gammaproteobacteria</taxon>
        <taxon>Oceanospirillales</taxon>
        <taxon>Oceanospirillaceae</taxon>
        <taxon>Neptunomonas</taxon>
    </lineage>
</organism>
<dbReference type="InterPro" id="IPR011215">
    <property type="entry name" value="StiP_N"/>
</dbReference>
<proteinExistence type="predicted"/>
<dbReference type="EMBL" id="FTOE01000001">
    <property type="protein sequence ID" value="SIS41935.1"/>
    <property type="molecule type" value="Genomic_DNA"/>
</dbReference>
<dbReference type="Pfam" id="PF11202">
    <property type="entry name" value="StiP"/>
    <property type="match status" value="1"/>
</dbReference>
<evidence type="ECO:0000313" key="3">
    <source>
        <dbReference type="EMBL" id="SIS41935.1"/>
    </source>
</evidence>
<keyword evidence="4" id="KW-1185">Reference proteome</keyword>
<dbReference type="InterPro" id="IPR048336">
    <property type="entry name" value="StiP-like"/>
</dbReference>
<accession>A0A1N7IXX4</accession>
<name>A0A1N7IXX4_9GAMM</name>